<evidence type="ECO:0000313" key="10">
    <source>
        <dbReference type="EMBL" id="WWC63616.1"/>
    </source>
</evidence>
<dbReference type="EMBL" id="KI894033">
    <property type="protein sequence ID" value="OBR83953.1"/>
    <property type="molecule type" value="Genomic_DNA"/>
</dbReference>
<dbReference type="RefSeq" id="XP_018261795.1">
    <property type="nucleotide sequence ID" value="XM_018409522.1"/>
</dbReference>
<keyword evidence="6" id="KW-0539">Nucleus</keyword>
<comment type="similarity">
    <text evidence="2">Belongs to the bZIP family.</text>
</comment>
<feature type="compositionally biased region" description="Polar residues" evidence="7">
    <location>
        <begin position="113"/>
        <end position="123"/>
    </location>
</feature>
<keyword evidence="4" id="KW-0238">DNA-binding</keyword>
<feature type="domain" description="BZIP" evidence="8">
    <location>
        <begin position="339"/>
        <end position="400"/>
    </location>
</feature>
<evidence type="ECO:0000256" key="3">
    <source>
        <dbReference type="ARBA" id="ARBA00023015"/>
    </source>
</evidence>
<evidence type="ECO:0000256" key="5">
    <source>
        <dbReference type="ARBA" id="ARBA00023163"/>
    </source>
</evidence>
<feature type="compositionally biased region" description="Low complexity" evidence="7">
    <location>
        <begin position="35"/>
        <end position="47"/>
    </location>
</feature>
<evidence type="ECO:0000259" key="8">
    <source>
        <dbReference type="SMART" id="SM00338"/>
    </source>
</evidence>
<dbReference type="PANTHER" id="PTHR47416">
    <property type="entry name" value="BASIC-LEUCINE ZIPPER TRANSCRIPTION FACTOR F-RELATED"/>
    <property type="match status" value="1"/>
</dbReference>
<reference evidence="10" key="2">
    <citation type="submission" date="2013-07" db="EMBL/GenBank/DDBJ databases">
        <authorList>
            <consortium name="The Broad Institute Genome Sequencing Platform"/>
            <person name="Cuomo C."/>
            <person name="Litvintseva A."/>
            <person name="Chen Y."/>
            <person name="Heitman J."/>
            <person name="Sun S."/>
            <person name="Springer D."/>
            <person name="Dromer F."/>
            <person name="Young S.K."/>
            <person name="Zeng Q."/>
            <person name="Gargeya S."/>
            <person name="Fitzgerald M."/>
            <person name="Abouelleil A."/>
            <person name="Alvarado L."/>
            <person name="Berlin A.M."/>
            <person name="Chapman S.B."/>
            <person name="Dewar J."/>
            <person name="Goldberg J."/>
            <person name="Griggs A."/>
            <person name="Gujja S."/>
            <person name="Hansen M."/>
            <person name="Howarth C."/>
            <person name="Imamovic A."/>
            <person name="Larimer J."/>
            <person name="McCowan C."/>
            <person name="Murphy C."/>
            <person name="Pearson M."/>
            <person name="Priest M."/>
            <person name="Roberts A."/>
            <person name="Saif S."/>
            <person name="Shea T."/>
            <person name="Sykes S."/>
            <person name="Wortman J."/>
            <person name="Nusbaum C."/>
            <person name="Birren B."/>
        </authorList>
    </citation>
    <scope>NUCLEOTIDE SEQUENCE</scope>
    <source>
        <strain evidence="10">CBS 10117</strain>
    </source>
</reference>
<evidence type="ECO:0000256" key="7">
    <source>
        <dbReference type="SAM" id="MobiDB-lite"/>
    </source>
</evidence>
<evidence type="ECO:0000256" key="6">
    <source>
        <dbReference type="ARBA" id="ARBA00023242"/>
    </source>
</evidence>
<gene>
    <name evidence="9" type="ORF">I303_06240</name>
    <name evidence="10" type="ORF">I303_106221</name>
</gene>
<name>A0A1A6A1L9_9TREE</name>
<dbReference type="GO" id="GO:0003700">
    <property type="term" value="F:DNA-binding transcription factor activity"/>
    <property type="evidence" value="ECO:0007669"/>
    <property type="project" value="InterPro"/>
</dbReference>
<organism evidence="9">
    <name type="scientific">Kwoniella dejecticola CBS 10117</name>
    <dbReference type="NCBI Taxonomy" id="1296121"/>
    <lineage>
        <taxon>Eukaryota</taxon>
        <taxon>Fungi</taxon>
        <taxon>Dikarya</taxon>
        <taxon>Basidiomycota</taxon>
        <taxon>Agaricomycotina</taxon>
        <taxon>Tremellomycetes</taxon>
        <taxon>Tremellales</taxon>
        <taxon>Cryptococcaceae</taxon>
        <taxon>Kwoniella</taxon>
    </lineage>
</organism>
<keyword evidence="3" id="KW-0805">Transcription regulation</keyword>
<reference evidence="10" key="3">
    <citation type="submission" date="2024-02" db="EMBL/GenBank/DDBJ databases">
        <title>Comparative genomics of Cryptococcus and Kwoniella reveals pathogenesis evolution and contrasting modes of karyotype evolution via chromosome fusion or intercentromeric recombination.</title>
        <authorList>
            <person name="Coelho M.A."/>
            <person name="David-Palma M."/>
            <person name="Shea T."/>
            <person name="Bowers K."/>
            <person name="McGinley-Smith S."/>
            <person name="Mohammad A.W."/>
            <person name="Gnirke A."/>
            <person name="Yurkov A.M."/>
            <person name="Nowrousian M."/>
            <person name="Sun S."/>
            <person name="Cuomo C.A."/>
            <person name="Heitman J."/>
        </authorList>
    </citation>
    <scope>NUCLEOTIDE SEQUENCE</scope>
    <source>
        <strain evidence="10">CBS 10117</strain>
    </source>
</reference>
<dbReference type="KEGG" id="kdj:28969939"/>
<dbReference type="SUPFAM" id="SSF57959">
    <property type="entry name" value="Leucine zipper domain"/>
    <property type="match status" value="1"/>
</dbReference>
<dbReference type="GO" id="GO:0003677">
    <property type="term" value="F:DNA binding"/>
    <property type="evidence" value="ECO:0007669"/>
    <property type="project" value="UniProtKB-KW"/>
</dbReference>
<keyword evidence="5" id="KW-0804">Transcription</keyword>
<dbReference type="OrthoDB" id="5571888at2759"/>
<evidence type="ECO:0000256" key="4">
    <source>
        <dbReference type="ARBA" id="ARBA00023125"/>
    </source>
</evidence>
<dbReference type="VEuPathDB" id="FungiDB:I303_06240"/>
<comment type="subcellular location">
    <subcellularLocation>
        <location evidence="1">Nucleus</location>
    </subcellularLocation>
</comment>
<sequence>MLQNGDNPQEIAQLGLASTLAENIVPSPIDYLQASTSETSEPGSDPSSGDDKLDAVSAESLELDGTGVLPTETPLPNLTSLQNPVAPFQMDSGWTQPGTFTYYTPEHMKSGERQSISPQNSMHSYDDMSHRRATTLPHGSSYLPPPSASAPHTIHSGGNLNLPPLGQTGYFYGHSQSSTGNIHPMNPNLGYSPHLSVSNSTSGGFLNPMTSPMGMPDGISPNSGHRVPPPHAYQESPRIPGYSSSPGGHHLSPTSPANHILHGMNQSSASASSSSFPSVQRTPANLPRGAKRRSTSASHSSNSWDEMDKYMPSSTEVGTRELGDDQPWGMPQSEYKALTPRDKKQVRNRIGARRFRAKRKDYVSNLEVQLRTRDDELATMKARVDAQQVEINQLRARLNLPPIEMVHNQMDSSSLGLVMNHTNGDSSASNTINGGSSTTA</sequence>
<dbReference type="AlphaFoldDB" id="A0A1A6A1L9"/>
<keyword evidence="11" id="KW-1185">Reference proteome</keyword>
<dbReference type="SMART" id="SM00338">
    <property type="entry name" value="BRLZ"/>
    <property type="match status" value="1"/>
</dbReference>
<dbReference type="InterPro" id="IPR004827">
    <property type="entry name" value="bZIP"/>
</dbReference>
<dbReference type="GeneID" id="28969939"/>
<dbReference type="Proteomes" id="UP000078595">
    <property type="component" value="Chromosome 7"/>
</dbReference>
<evidence type="ECO:0000313" key="11">
    <source>
        <dbReference type="Proteomes" id="UP000078595"/>
    </source>
</evidence>
<evidence type="ECO:0000313" key="9">
    <source>
        <dbReference type="EMBL" id="OBR83953.1"/>
    </source>
</evidence>
<dbReference type="PANTHER" id="PTHR47416:SF8">
    <property type="entry name" value="BASIC-LEUCINE ZIPPER TRANSCRIPTION FACTOR E-RELATED"/>
    <property type="match status" value="1"/>
</dbReference>
<protein>
    <recommendedName>
        <fullName evidence="8">BZIP domain-containing protein</fullName>
    </recommendedName>
</protein>
<evidence type="ECO:0000256" key="2">
    <source>
        <dbReference type="ARBA" id="ARBA00007163"/>
    </source>
</evidence>
<dbReference type="EMBL" id="CP144536">
    <property type="protein sequence ID" value="WWC63616.1"/>
    <property type="molecule type" value="Genomic_DNA"/>
</dbReference>
<evidence type="ECO:0000256" key="1">
    <source>
        <dbReference type="ARBA" id="ARBA00004123"/>
    </source>
</evidence>
<dbReference type="CDD" id="cd14810">
    <property type="entry name" value="bZIP_u1"/>
    <property type="match status" value="1"/>
</dbReference>
<feature type="region of interest" description="Disordered" evidence="7">
    <location>
        <begin position="31"/>
        <end position="76"/>
    </location>
</feature>
<dbReference type="InterPro" id="IPR046347">
    <property type="entry name" value="bZIP_sf"/>
</dbReference>
<reference evidence="9" key="1">
    <citation type="submission" date="2013-07" db="EMBL/GenBank/DDBJ databases">
        <title>The Genome Sequence of Cryptococcus dejecticola CBS10117.</title>
        <authorList>
            <consortium name="The Broad Institute Genome Sequencing Platform"/>
            <person name="Cuomo C."/>
            <person name="Litvintseva A."/>
            <person name="Chen Y."/>
            <person name="Heitman J."/>
            <person name="Sun S."/>
            <person name="Springer D."/>
            <person name="Dromer F."/>
            <person name="Young S.K."/>
            <person name="Zeng Q."/>
            <person name="Gargeya S."/>
            <person name="Fitzgerald M."/>
            <person name="Abouelleil A."/>
            <person name="Alvarado L."/>
            <person name="Berlin A.M."/>
            <person name="Chapman S.B."/>
            <person name="Dewar J."/>
            <person name="Goldberg J."/>
            <person name="Griggs A."/>
            <person name="Gujja S."/>
            <person name="Hansen M."/>
            <person name="Howarth C."/>
            <person name="Imamovic A."/>
            <person name="Larimer J."/>
            <person name="McCowan C."/>
            <person name="Murphy C."/>
            <person name="Pearson M."/>
            <person name="Priest M."/>
            <person name="Roberts A."/>
            <person name="Saif S."/>
            <person name="Shea T."/>
            <person name="Sykes S."/>
            <person name="Wortman J."/>
            <person name="Nusbaum C."/>
            <person name="Birren B."/>
        </authorList>
    </citation>
    <scope>NUCLEOTIDE SEQUENCE [LARGE SCALE GENOMIC DNA]</scope>
    <source>
        <strain evidence="9">CBS 10117</strain>
    </source>
</reference>
<feature type="compositionally biased region" description="Polar residues" evidence="7">
    <location>
        <begin position="242"/>
        <end position="257"/>
    </location>
</feature>
<feature type="region of interest" description="Disordered" evidence="7">
    <location>
        <begin position="202"/>
        <end position="333"/>
    </location>
</feature>
<feature type="region of interest" description="Disordered" evidence="7">
    <location>
        <begin position="420"/>
        <end position="440"/>
    </location>
</feature>
<proteinExistence type="inferred from homology"/>
<accession>A0A1A6A1L9</accession>
<feature type="region of interest" description="Disordered" evidence="7">
    <location>
        <begin position="110"/>
        <end position="161"/>
    </location>
</feature>
<dbReference type="Gene3D" id="1.20.5.170">
    <property type="match status" value="1"/>
</dbReference>
<dbReference type="GO" id="GO:0005634">
    <property type="term" value="C:nucleus"/>
    <property type="evidence" value="ECO:0007669"/>
    <property type="project" value="UniProtKB-SubCell"/>
</dbReference>